<organism evidence="2 3">
    <name type="scientific">Streptomyces scabiei</name>
    <dbReference type="NCBI Taxonomy" id="1930"/>
    <lineage>
        <taxon>Bacteria</taxon>
        <taxon>Bacillati</taxon>
        <taxon>Actinomycetota</taxon>
        <taxon>Actinomycetes</taxon>
        <taxon>Kitasatosporales</taxon>
        <taxon>Streptomycetaceae</taxon>
        <taxon>Streptomyces</taxon>
    </lineage>
</organism>
<keyword evidence="1" id="KW-1133">Transmembrane helix</keyword>
<evidence type="ECO:0000313" key="2">
    <source>
        <dbReference type="EMBL" id="GAQ67755.1"/>
    </source>
</evidence>
<protein>
    <submittedName>
        <fullName evidence="2">Ribonuclease BN-like family protein</fullName>
    </submittedName>
</protein>
<comment type="caution">
    <text evidence="2">The sequence shown here is derived from an EMBL/GenBank/DDBJ whole genome shotgun (WGS) entry which is preliminary data.</text>
</comment>
<feature type="transmembrane region" description="Helical" evidence="1">
    <location>
        <begin position="170"/>
        <end position="190"/>
    </location>
</feature>
<dbReference type="AlphaFoldDB" id="A0A100JY10"/>
<proteinExistence type="predicted"/>
<sequence length="287" mass="31173">MLRVVGRFQRIAGFDRSMALASGALTALIPLAVLSGAVFGGESADRIINRYGLTGEGAEAVRAVFSAEAASAGVGVFGTVFLAISVLSFSRTMQRLFEQTWELKPLGVRNTRNGLWWICVLSFYTAVIGWLYVALGGGRLGLAAAVCEVPVTTVFLTFSGRILSAKRLAGAALLPFAVCAAVLTAAYSVLATVYMPRLFNSYASRYGTAGAAFGMASVLFGAMLVLVLSSALGREVREELVRIRQGLRPSQDEVRRQWDGIVEQTRSRWRTVRRQPPRRRPEDPHPR</sequence>
<accession>A0A100JY10</accession>
<reference evidence="3" key="1">
    <citation type="submission" date="2015-11" db="EMBL/GenBank/DDBJ databases">
        <authorList>
            <consortium name="Cross-ministerial Strategic Innovation Promotion Program (SIP) consortium"/>
            <person name="Tomihama T."/>
            <person name="Ikenaga M."/>
            <person name="Sakai M."/>
            <person name="Okubo T."/>
            <person name="Ikeda S."/>
        </authorList>
    </citation>
    <scope>NUCLEOTIDE SEQUENCE [LARGE SCALE GENOMIC DNA]</scope>
    <source>
        <strain evidence="3">S58</strain>
    </source>
</reference>
<evidence type="ECO:0000256" key="1">
    <source>
        <dbReference type="SAM" id="Phobius"/>
    </source>
</evidence>
<feature type="transmembrane region" description="Helical" evidence="1">
    <location>
        <begin position="64"/>
        <end position="89"/>
    </location>
</feature>
<dbReference type="OrthoDB" id="3850998at2"/>
<gene>
    <name evidence="2" type="ORF">SsS58_08211</name>
</gene>
<keyword evidence="1" id="KW-0812">Transmembrane</keyword>
<evidence type="ECO:0000313" key="3">
    <source>
        <dbReference type="Proteomes" id="UP000067448"/>
    </source>
</evidence>
<dbReference type="Proteomes" id="UP000067448">
    <property type="component" value="Unassembled WGS sequence"/>
</dbReference>
<feature type="transmembrane region" description="Helical" evidence="1">
    <location>
        <begin position="114"/>
        <end position="134"/>
    </location>
</feature>
<reference evidence="2 3" key="2">
    <citation type="journal article" date="2016" name="Genome Announc.">
        <title>Draft Genome Sequences of Streptomyces scabiei S58, Streptomyces turgidiscabies T45, and Streptomyces acidiscabies a10, the Pathogens of Potato Common Scab, Isolated in Japan.</title>
        <authorList>
            <person name="Tomihama T."/>
            <person name="Nishi Y."/>
            <person name="Sakai M."/>
            <person name="Ikenaga M."/>
            <person name="Okubo T."/>
            <person name="Ikeda S."/>
        </authorList>
    </citation>
    <scope>NUCLEOTIDE SEQUENCE [LARGE SCALE GENOMIC DNA]</scope>
    <source>
        <strain evidence="2 3">S58</strain>
    </source>
</reference>
<name>A0A100JY10_STRSC</name>
<reference evidence="3" key="3">
    <citation type="submission" date="2016-02" db="EMBL/GenBank/DDBJ databases">
        <title>Draft genome of pathogenic Streptomyces sp. in Japan.</title>
        <authorList>
            <person name="Tomihama T."/>
            <person name="Ikenaga M."/>
            <person name="Sakai M."/>
            <person name="Okubo T."/>
            <person name="Ikeda S."/>
        </authorList>
    </citation>
    <scope>NUCLEOTIDE SEQUENCE [LARGE SCALE GENOMIC DNA]</scope>
    <source>
        <strain evidence="3">S58</strain>
    </source>
</reference>
<feature type="transmembrane region" description="Helical" evidence="1">
    <location>
        <begin position="210"/>
        <end position="232"/>
    </location>
</feature>
<keyword evidence="1" id="KW-0472">Membrane</keyword>
<dbReference type="EMBL" id="BCMM01000065">
    <property type="protein sequence ID" value="GAQ67755.1"/>
    <property type="molecule type" value="Genomic_DNA"/>
</dbReference>
<feature type="transmembrane region" description="Helical" evidence="1">
    <location>
        <begin position="140"/>
        <end position="158"/>
    </location>
</feature>